<evidence type="ECO:0000256" key="1">
    <source>
        <dbReference type="SAM" id="MobiDB-lite"/>
    </source>
</evidence>
<name>A0AAD6C453_9EURO</name>
<gene>
    <name evidence="2" type="ORF">N7458_006134</name>
</gene>
<evidence type="ECO:0000313" key="2">
    <source>
        <dbReference type="EMBL" id="KAJ5449685.1"/>
    </source>
</evidence>
<proteinExistence type="predicted"/>
<reference evidence="2" key="1">
    <citation type="submission" date="2022-12" db="EMBL/GenBank/DDBJ databases">
        <authorList>
            <person name="Petersen C."/>
        </authorList>
    </citation>
    <scope>NUCLEOTIDE SEQUENCE</scope>
    <source>
        <strain evidence="2">IBT 16125</strain>
    </source>
</reference>
<comment type="caution">
    <text evidence="2">The sequence shown here is derived from an EMBL/GenBank/DDBJ whole genome shotgun (WGS) entry which is preliminary data.</text>
</comment>
<organism evidence="2 3">
    <name type="scientific">Penicillium daleae</name>
    <dbReference type="NCBI Taxonomy" id="63821"/>
    <lineage>
        <taxon>Eukaryota</taxon>
        <taxon>Fungi</taxon>
        <taxon>Dikarya</taxon>
        <taxon>Ascomycota</taxon>
        <taxon>Pezizomycotina</taxon>
        <taxon>Eurotiomycetes</taxon>
        <taxon>Eurotiomycetidae</taxon>
        <taxon>Eurotiales</taxon>
        <taxon>Aspergillaceae</taxon>
        <taxon>Penicillium</taxon>
    </lineage>
</organism>
<keyword evidence="3" id="KW-1185">Reference proteome</keyword>
<sequence>MASPSNTIIIADDEELPSLEPGSSRPQRAPRRDYSYRDFESMIVEAVDDETDMTPSRKRKRTETKEPSALVPVPHKTFFVLD</sequence>
<feature type="region of interest" description="Disordered" evidence="1">
    <location>
        <begin position="48"/>
        <end position="71"/>
    </location>
</feature>
<feature type="region of interest" description="Disordered" evidence="1">
    <location>
        <begin position="1"/>
        <end position="33"/>
    </location>
</feature>
<dbReference type="AlphaFoldDB" id="A0AAD6C453"/>
<dbReference type="RefSeq" id="XP_056765220.1">
    <property type="nucleotide sequence ID" value="XM_056909516.1"/>
</dbReference>
<reference evidence="2" key="2">
    <citation type="journal article" date="2023" name="IMA Fungus">
        <title>Comparative genomic study of the Penicillium genus elucidates a diverse pangenome and 15 lateral gene transfer events.</title>
        <authorList>
            <person name="Petersen C."/>
            <person name="Sorensen T."/>
            <person name="Nielsen M.R."/>
            <person name="Sondergaard T.E."/>
            <person name="Sorensen J.L."/>
            <person name="Fitzpatrick D.A."/>
            <person name="Frisvad J.C."/>
            <person name="Nielsen K.L."/>
        </authorList>
    </citation>
    <scope>NUCLEOTIDE SEQUENCE</scope>
    <source>
        <strain evidence="2">IBT 16125</strain>
    </source>
</reference>
<dbReference type="GeneID" id="81599759"/>
<evidence type="ECO:0000313" key="3">
    <source>
        <dbReference type="Proteomes" id="UP001213681"/>
    </source>
</evidence>
<dbReference type="EMBL" id="JAPVEA010000006">
    <property type="protein sequence ID" value="KAJ5449685.1"/>
    <property type="molecule type" value="Genomic_DNA"/>
</dbReference>
<protein>
    <submittedName>
        <fullName evidence="2">Uncharacterized protein</fullName>
    </submittedName>
</protein>
<accession>A0AAD6C453</accession>
<dbReference type="Proteomes" id="UP001213681">
    <property type="component" value="Unassembled WGS sequence"/>
</dbReference>